<protein>
    <submittedName>
        <fullName evidence="4">ORF14</fullName>
    </submittedName>
</protein>
<feature type="domain" description="Cas12f1-like TNB" evidence="3">
    <location>
        <begin position="139"/>
        <end position="190"/>
    </location>
</feature>
<dbReference type="EMBL" id="BK063091">
    <property type="protein sequence ID" value="DBA11715.1"/>
    <property type="molecule type" value="Genomic_DNA"/>
</dbReference>
<accession>A0AA48P7R3</accession>
<sequence>MILWVNRLSKSGKGVILTLSNLTNSKKEAERLTDNYKKTLMNSRRDEIGPKRKQKIIAALPGMYKAQQRAWRRLHDYRVGLHESVIDNLRKNYDHVVIGDMSAKQIASKRKGLPTETVRHLHTLANFEFKQRLKRRFEASYREIDESWTSKTCTVCGKVNGNLGSSKIFKCCDEDCAVEYDRDVGGARNILKKSIM</sequence>
<dbReference type="InterPro" id="IPR051491">
    <property type="entry name" value="Recombinase/Transposase-rel"/>
</dbReference>
<name>A0AA48P7R3_9VIRU</name>
<evidence type="ECO:0000313" key="4">
    <source>
        <dbReference type="EMBL" id="DBA11715.1"/>
    </source>
</evidence>
<dbReference type="GO" id="GO:0003677">
    <property type="term" value="F:DNA binding"/>
    <property type="evidence" value="ECO:0007669"/>
    <property type="project" value="UniProtKB-KW"/>
</dbReference>
<organism evidence="4">
    <name type="scientific">Malaco herpesvirus 1</name>
    <dbReference type="NCBI Taxonomy" id="3031797"/>
    <lineage>
        <taxon>Viruses</taxon>
        <taxon>Duplodnaviria</taxon>
        <taxon>Heunggongvirae</taxon>
        <taxon>Peploviricota</taxon>
        <taxon>Herviviricetes</taxon>
        <taxon>Herpesvirales</taxon>
        <taxon>Malacoherpesviridae</taxon>
    </lineage>
</organism>
<reference evidence="4" key="2">
    <citation type="submission" date="2023-01" db="EMBL/GenBank/DDBJ databases">
        <authorList>
            <person name="Rosani U."/>
            <person name="Delmont T.O."/>
            <person name="Gaia M."/>
            <person name="Krupovic M."/>
        </authorList>
    </citation>
    <scope>NUCLEOTIDE SEQUENCE</scope>
    <source>
        <strain evidence="4">MalacoHV1/China/2018</strain>
    </source>
</reference>
<evidence type="ECO:0000256" key="1">
    <source>
        <dbReference type="ARBA" id="ARBA00023125"/>
    </source>
</evidence>
<evidence type="ECO:0000259" key="3">
    <source>
        <dbReference type="Pfam" id="PF07282"/>
    </source>
</evidence>
<keyword evidence="2" id="KW-0175">Coiled coil</keyword>
<keyword evidence="1" id="KW-0238">DNA-binding</keyword>
<dbReference type="PANTHER" id="PTHR36172:SF1">
    <property type="entry name" value="RESOLVASE-RELATED"/>
    <property type="match status" value="1"/>
</dbReference>
<reference evidence="4" key="1">
    <citation type="journal article" date="2023" name="Front. Mar. Sci.">
        <title>Tracing the invertebrate herpesviruses in the global sequence datasets.</title>
        <authorList>
            <person name="Rosani U."/>
            <person name="Gaia M."/>
            <person name="Delmont T.O."/>
            <person name="Krupovic M."/>
        </authorList>
    </citation>
    <scope>NUCLEOTIDE SEQUENCE</scope>
    <source>
        <strain evidence="4">MalacoHV1/China/2018</strain>
    </source>
</reference>
<dbReference type="Pfam" id="PF07282">
    <property type="entry name" value="Cas12f1-like_TNB"/>
    <property type="match status" value="1"/>
</dbReference>
<evidence type="ECO:0000256" key="2">
    <source>
        <dbReference type="SAM" id="Coils"/>
    </source>
</evidence>
<feature type="coiled-coil region" evidence="2">
    <location>
        <begin position="19"/>
        <end position="46"/>
    </location>
</feature>
<dbReference type="InterPro" id="IPR010095">
    <property type="entry name" value="Cas12f1-like_TNB"/>
</dbReference>
<dbReference type="PANTHER" id="PTHR36172">
    <property type="match status" value="1"/>
</dbReference>
<proteinExistence type="predicted"/>